<reference evidence="2 3" key="1">
    <citation type="submission" date="2016-05" db="EMBL/GenBank/DDBJ databases">
        <title>A degradative enzymes factory behind the ericoid mycorrhizal symbiosis.</title>
        <authorList>
            <consortium name="DOE Joint Genome Institute"/>
            <person name="Martino E."/>
            <person name="Morin E."/>
            <person name="Grelet G."/>
            <person name="Kuo A."/>
            <person name="Kohler A."/>
            <person name="Daghino S."/>
            <person name="Barry K."/>
            <person name="Choi C."/>
            <person name="Cichocki N."/>
            <person name="Clum A."/>
            <person name="Copeland A."/>
            <person name="Hainaut M."/>
            <person name="Haridas S."/>
            <person name="Labutti K."/>
            <person name="Lindquist E."/>
            <person name="Lipzen A."/>
            <person name="Khouja H.-R."/>
            <person name="Murat C."/>
            <person name="Ohm R."/>
            <person name="Olson A."/>
            <person name="Spatafora J."/>
            <person name="Veneault-Fourrey C."/>
            <person name="Henrissat B."/>
            <person name="Grigoriev I."/>
            <person name="Martin F."/>
            <person name="Perotto S."/>
        </authorList>
    </citation>
    <scope>NUCLEOTIDE SEQUENCE [LARGE SCALE GENOMIC DNA]</scope>
    <source>
        <strain evidence="2 3">UAMH 7357</strain>
    </source>
</reference>
<dbReference type="Proteomes" id="UP000235672">
    <property type="component" value="Unassembled WGS sequence"/>
</dbReference>
<proteinExistence type="predicted"/>
<evidence type="ECO:0000313" key="2">
    <source>
        <dbReference type="EMBL" id="PMD18605.1"/>
    </source>
</evidence>
<sequence>MIGLLGLLLGYLTLRAMTLEIHNQHPHVSLGHEQVLRHEHTHFIAVSRPHQR</sequence>
<dbReference type="AlphaFoldDB" id="A0A2J6PX59"/>
<dbReference type="EMBL" id="KZ613493">
    <property type="protein sequence ID" value="PMD18605.1"/>
    <property type="molecule type" value="Genomic_DNA"/>
</dbReference>
<protein>
    <submittedName>
        <fullName evidence="2">Uncharacterized protein</fullName>
    </submittedName>
</protein>
<feature type="signal peptide" evidence="1">
    <location>
        <begin position="1"/>
        <end position="18"/>
    </location>
</feature>
<gene>
    <name evidence="2" type="ORF">NA56DRAFT_647799</name>
</gene>
<name>A0A2J6PX59_9HELO</name>
<keyword evidence="1" id="KW-0732">Signal</keyword>
<keyword evidence="3" id="KW-1185">Reference proteome</keyword>
<evidence type="ECO:0000256" key="1">
    <source>
        <dbReference type="SAM" id="SignalP"/>
    </source>
</evidence>
<organism evidence="2 3">
    <name type="scientific">Hyaloscypha hepaticicola</name>
    <dbReference type="NCBI Taxonomy" id="2082293"/>
    <lineage>
        <taxon>Eukaryota</taxon>
        <taxon>Fungi</taxon>
        <taxon>Dikarya</taxon>
        <taxon>Ascomycota</taxon>
        <taxon>Pezizomycotina</taxon>
        <taxon>Leotiomycetes</taxon>
        <taxon>Helotiales</taxon>
        <taxon>Hyaloscyphaceae</taxon>
        <taxon>Hyaloscypha</taxon>
    </lineage>
</organism>
<evidence type="ECO:0000313" key="3">
    <source>
        <dbReference type="Proteomes" id="UP000235672"/>
    </source>
</evidence>
<feature type="chain" id="PRO_5014382712" evidence="1">
    <location>
        <begin position="19"/>
        <end position="52"/>
    </location>
</feature>
<accession>A0A2J6PX59</accession>